<evidence type="ECO:0000313" key="1">
    <source>
        <dbReference type="EMBL" id="RJG22640.1"/>
    </source>
</evidence>
<protein>
    <recommendedName>
        <fullName evidence="3">Thioredoxin domain-containing protein</fullName>
    </recommendedName>
</protein>
<reference evidence="1 2" key="1">
    <citation type="submission" date="2018-09" db="EMBL/GenBank/DDBJ databases">
        <title>Paenibacillus SK2017-BO5.</title>
        <authorList>
            <person name="Piskunova J.V."/>
            <person name="Dubiley S.A."/>
            <person name="Severinov K.V."/>
        </authorList>
    </citation>
    <scope>NUCLEOTIDE SEQUENCE [LARGE SCALE GENOMIC DNA]</scope>
    <source>
        <strain evidence="1 2">BO5</strain>
    </source>
</reference>
<gene>
    <name evidence="1" type="ORF">DQX05_17025</name>
</gene>
<dbReference type="InterPro" id="IPR036249">
    <property type="entry name" value="Thioredoxin-like_sf"/>
</dbReference>
<dbReference type="OrthoDB" id="2738084at2"/>
<dbReference type="EMBL" id="QYZD01000015">
    <property type="protein sequence ID" value="RJG22640.1"/>
    <property type="molecule type" value="Genomic_DNA"/>
</dbReference>
<comment type="caution">
    <text evidence="1">The sequence shown here is derived from an EMBL/GenBank/DDBJ whole genome shotgun (WGS) entry which is preliminary data.</text>
</comment>
<proteinExistence type="predicted"/>
<evidence type="ECO:0008006" key="3">
    <source>
        <dbReference type="Google" id="ProtNLM"/>
    </source>
</evidence>
<dbReference type="Proteomes" id="UP000266177">
    <property type="component" value="Unassembled WGS sequence"/>
</dbReference>
<accession>A0A3A3GF33</accession>
<dbReference type="AlphaFoldDB" id="A0A3A3GF33"/>
<organism evidence="1 2">
    <name type="scientific">Paenibacillus thiaminolyticus</name>
    <name type="common">Bacillus thiaminolyticus</name>
    <dbReference type="NCBI Taxonomy" id="49283"/>
    <lineage>
        <taxon>Bacteria</taxon>
        <taxon>Bacillati</taxon>
        <taxon>Bacillota</taxon>
        <taxon>Bacilli</taxon>
        <taxon>Bacillales</taxon>
        <taxon>Paenibacillaceae</taxon>
        <taxon>Paenibacillus</taxon>
    </lineage>
</organism>
<dbReference type="Gene3D" id="3.40.30.10">
    <property type="entry name" value="Glutaredoxin"/>
    <property type="match status" value="1"/>
</dbReference>
<dbReference type="SUPFAM" id="SSF52833">
    <property type="entry name" value="Thioredoxin-like"/>
    <property type="match status" value="1"/>
</dbReference>
<name>A0A3A3GF33_PANTH</name>
<evidence type="ECO:0000313" key="2">
    <source>
        <dbReference type="Proteomes" id="UP000266177"/>
    </source>
</evidence>
<dbReference type="RefSeq" id="WP_119794734.1">
    <property type="nucleotide sequence ID" value="NZ_QYZD01000015.1"/>
</dbReference>
<sequence length="135" mass="15571">MSLKSIFQKAEKEMADNHEFNSNRFPFELLKLEEPITRKSVFCLISLSCTHCIDLLPELKRINDSNTFILVTDGTEEDNAEIHKYFNFTFPIISYRGPLNKLGTEKTPYLLLVSPDGQVMRQTQASDISEVMDMF</sequence>